<feature type="compositionally biased region" description="Polar residues" evidence="2">
    <location>
        <begin position="398"/>
        <end position="418"/>
    </location>
</feature>
<evidence type="ECO:0000313" key="4">
    <source>
        <dbReference type="Proteomes" id="UP000094385"/>
    </source>
</evidence>
<reference evidence="3 4" key="1">
    <citation type="journal article" date="2016" name="Proc. Natl. Acad. Sci. U.S.A.">
        <title>Comparative genomics of biotechnologically important yeasts.</title>
        <authorList>
            <person name="Riley R."/>
            <person name="Haridas S."/>
            <person name="Wolfe K.H."/>
            <person name="Lopes M.R."/>
            <person name="Hittinger C.T."/>
            <person name="Goeker M."/>
            <person name="Salamov A.A."/>
            <person name="Wisecaver J.H."/>
            <person name="Long T.M."/>
            <person name="Calvey C.H."/>
            <person name="Aerts A.L."/>
            <person name="Barry K.W."/>
            <person name="Choi C."/>
            <person name="Clum A."/>
            <person name="Coughlan A.Y."/>
            <person name="Deshpande S."/>
            <person name="Douglass A.P."/>
            <person name="Hanson S.J."/>
            <person name="Klenk H.-P."/>
            <person name="LaButti K.M."/>
            <person name="Lapidus A."/>
            <person name="Lindquist E.A."/>
            <person name="Lipzen A.M."/>
            <person name="Meier-Kolthoff J.P."/>
            <person name="Ohm R.A."/>
            <person name="Otillar R.P."/>
            <person name="Pangilinan J.L."/>
            <person name="Peng Y."/>
            <person name="Rokas A."/>
            <person name="Rosa C.A."/>
            <person name="Scheuner C."/>
            <person name="Sibirny A.A."/>
            <person name="Slot J.C."/>
            <person name="Stielow J.B."/>
            <person name="Sun H."/>
            <person name="Kurtzman C.P."/>
            <person name="Blackwell M."/>
            <person name="Grigoriev I.V."/>
            <person name="Jeffries T.W."/>
        </authorList>
    </citation>
    <scope>NUCLEOTIDE SEQUENCE [LARGE SCALE GENOMIC DNA]</scope>
    <source>
        <strain evidence="3 4">NRRL Y-11557</strain>
    </source>
</reference>
<feature type="non-terminal residue" evidence="3">
    <location>
        <position position="537"/>
    </location>
</feature>
<dbReference type="EMBL" id="KV454294">
    <property type="protein sequence ID" value="ODQ73290.1"/>
    <property type="molecule type" value="Genomic_DNA"/>
</dbReference>
<feature type="compositionally biased region" description="Low complexity" evidence="2">
    <location>
        <begin position="472"/>
        <end position="484"/>
    </location>
</feature>
<evidence type="ECO:0000256" key="2">
    <source>
        <dbReference type="SAM" id="MobiDB-lite"/>
    </source>
</evidence>
<dbReference type="AlphaFoldDB" id="A0A1E3Q6Q1"/>
<keyword evidence="4" id="KW-1185">Reference proteome</keyword>
<feature type="region of interest" description="Disordered" evidence="2">
    <location>
        <begin position="393"/>
        <end position="491"/>
    </location>
</feature>
<protein>
    <submittedName>
        <fullName evidence="3">Uncharacterized protein</fullName>
    </submittedName>
</protein>
<organism evidence="3 4">
    <name type="scientific">Lipomyces starkeyi NRRL Y-11557</name>
    <dbReference type="NCBI Taxonomy" id="675824"/>
    <lineage>
        <taxon>Eukaryota</taxon>
        <taxon>Fungi</taxon>
        <taxon>Dikarya</taxon>
        <taxon>Ascomycota</taxon>
        <taxon>Saccharomycotina</taxon>
        <taxon>Lipomycetes</taxon>
        <taxon>Lipomycetales</taxon>
        <taxon>Lipomycetaceae</taxon>
        <taxon>Lipomyces</taxon>
    </lineage>
</organism>
<keyword evidence="1" id="KW-0175">Coiled coil</keyword>
<accession>A0A1E3Q6Q1</accession>
<feature type="compositionally biased region" description="Low complexity" evidence="2">
    <location>
        <begin position="442"/>
        <end position="451"/>
    </location>
</feature>
<proteinExistence type="predicted"/>
<dbReference type="Proteomes" id="UP000094385">
    <property type="component" value="Unassembled WGS sequence"/>
</dbReference>
<name>A0A1E3Q6Q1_LIPST</name>
<dbReference type="OrthoDB" id="2156052at2759"/>
<dbReference type="STRING" id="675824.A0A1E3Q6Q1"/>
<feature type="coiled-coil region" evidence="1">
    <location>
        <begin position="19"/>
        <end position="53"/>
    </location>
</feature>
<sequence>MVLMADDSLPDYKALWKQETELRRQVEEARRQVEEARRQAEEARRQAEEGTRRTTFEEFIRACHNLLSLQVEVGDKSHSTGSLTKPTGRLCPQRLRNWADCLDSQQQLYNSVRKFLHAPEEDAPRLFSSVHSLEDFRRNHCSRPLRSEKDLETYEQLAVEDNVRYVIAELCKIPDAREEFKLEDGVQFDNHANALTDVESDKPDVKDQSSVRLPVPDKFFYRVKGNTNALFTTAEYKPPHKLSVESLRAGLRPMDFYDKVVQTVKIPTNRDEKLRYYAEQLTGSALVQQYNVMIGKGLEYSYITNGLALVLLRVCADDPSTLYYCLCEPNREVGLADDKSLKQPRTAVSRVLCLCLMSLRSRSRKQRWRNRAIRQLHTWKMDFDYAWAQIPEDERRQTPPSSESQVSEYLASSLSESPQPDLRRPNTRSQTGCRPQETMHPSESMDSSDSDPNQASSGRKRPLNLITSLPPSQQRSRQIGSQSDRVGRRQHHTAKFCTQRCLLSLQQGGMLDSLCPNVELHRQGRASDRHLISSERL</sequence>
<evidence type="ECO:0000256" key="1">
    <source>
        <dbReference type="SAM" id="Coils"/>
    </source>
</evidence>
<gene>
    <name evidence="3" type="ORF">LIPSTDRAFT_290084</name>
</gene>
<evidence type="ECO:0000313" key="3">
    <source>
        <dbReference type="EMBL" id="ODQ73290.1"/>
    </source>
</evidence>